<dbReference type="Pfam" id="PF00355">
    <property type="entry name" value="Rieske"/>
    <property type="match status" value="1"/>
</dbReference>
<keyword evidence="5" id="KW-0411">Iron-sulfur</keyword>
<dbReference type="RefSeq" id="WP_104359075.1">
    <property type="nucleotide sequence ID" value="NZ_PSNY01000035.1"/>
</dbReference>
<dbReference type="SUPFAM" id="SSF50022">
    <property type="entry name" value="ISP domain"/>
    <property type="match status" value="1"/>
</dbReference>
<dbReference type="Gene3D" id="2.102.10.10">
    <property type="entry name" value="Rieske [2Fe-2S] iron-sulphur domain"/>
    <property type="match status" value="1"/>
</dbReference>
<keyword evidence="3" id="KW-0560">Oxidoreductase</keyword>
<dbReference type="AlphaFoldDB" id="A0A2S5T000"/>
<keyword evidence="1" id="KW-0001">2Fe-2S</keyword>
<dbReference type="GO" id="GO:0046872">
    <property type="term" value="F:metal ion binding"/>
    <property type="evidence" value="ECO:0007669"/>
    <property type="project" value="UniProtKB-KW"/>
</dbReference>
<dbReference type="PANTHER" id="PTHR21266:SF59">
    <property type="entry name" value="BLR4922 PROTEIN"/>
    <property type="match status" value="1"/>
</dbReference>
<dbReference type="InterPro" id="IPR050584">
    <property type="entry name" value="Cholesterol_7-desaturase"/>
</dbReference>
<dbReference type="GO" id="GO:0051537">
    <property type="term" value="F:2 iron, 2 sulfur cluster binding"/>
    <property type="evidence" value="ECO:0007669"/>
    <property type="project" value="UniProtKB-KW"/>
</dbReference>
<evidence type="ECO:0000256" key="1">
    <source>
        <dbReference type="ARBA" id="ARBA00022714"/>
    </source>
</evidence>
<evidence type="ECO:0000313" key="9">
    <source>
        <dbReference type="Proteomes" id="UP000239406"/>
    </source>
</evidence>
<keyword evidence="9" id="KW-1185">Reference proteome</keyword>
<dbReference type="EMBL" id="PSNY01000035">
    <property type="protein sequence ID" value="PPE68290.1"/>
    <property type="molecule type" value="Genomic_DNA"/>
</dbReference>
<dbReference type="InterPro" id="IPR017941">
    <property type="entry name" value="Rieske_2Fe-2S"/>
</dbReference>
<gene>
    <name evidence="8" type="ORF">C1702_17915</name>
</gene>
<evidence type="ECO:0000256" key="2">
    <source>
        <dbReference type="ARBA" id="ARBA00022723"/>
    </source>
</evidence>
<dbReference type="PANTHER" id="PTHR21266">
    <property type="entry name" value="IRON-SULFUR DOMAIN CONTAINING PROTEIN"/>
    <property type="match status" value="1"/>
</dbReference>
<dbReference type="InterPro" id="IPR036922">
    <property type="entry name" value="Rieske_2Fe-2S_sf"/>
</dbReference>
<feature type="domain" description="Rieske" evidence="7">
    <location>
        <begin position="35"/>
        <end position="138"/>
    </location>
</feature>
<dbReference type="GO" id="GO:0016491">
    <property type="term" value="F:oxidoreductase activity"/>
    <property type="evidence" value="ECO:0007669"/>
    <property type="project" value="UniProtKB-KW"/>
</dbReference>
<protein>
    <submittedName>
        <fullName evidence="8">Iron-sulfur containing oxygenase</fullName>
    </submittedName>
</protein>
<reference evidence="8 9" key="1">
    <citation type="submission" date="2018-02" db="EMBL/GenBank/DDBJ databases">
        <title>Reclassifiation of [Polyangium] brachysporum DSM 7029 as Guopingzhaonella breviflexa gen. nov., sp. nov., a member of the family Comamonadaceae.</title>
        <authorList>
            <person name="Tang B."/>
        </authorList>
    </citation>
    <scope>NUCLEOTIDE SEQUENCE [LARGE SCALE GENOMIC DNA]</scope>
    <source>
        <strain evidence="8 9">DSM 15344</strain>
    </source>
</reference>
<evidence type="ECO:0000256" key="5">
    <source>
        <dbReference type="ARBA" id="ARBA00023014"/>
    </source>
</evidence>
<feature type="region of interest" description="Disordered" evidence="6">
    <location>
        <begin position="401"/>
        <end position="422"/>
    </location>
</feature>
<accession>A0A2S5T000</accession>
<comment type="caution">
    <text evidence="8">The sequence shown here is derived from an EMBL/GenBank/DDBJ whole genome shotgun (WGS) entry which is preliminary data.</text>
</comment>
<evidence type="ECO:0000256" key="4">
    <source>
        <dbReference type="ARBA" id="ARBA00023004"/>
    </source>
</evidence>
<evidence type="ECO:0000256" key="3">
    <source>
        <dbReference type="ARBA" id="ARBA00023002"/>
    </source>
</evidence>
<proteinExistence type="predicted"/>
<dbReference type="PROSITE" id="PS51296">
    <property type="entry name" value="RIESKE"/>
    <property type="match status" value="1"/>
</dbReference>
<keyword evidence="2" id="KW-0479">Metal-binding</keyword>
<evidence type="ECO:0000256" key="6">
    <source>
        <dbReference type="SAM" id="MobiDB-lite"/>
    </source>
</evidence>
<dbReference type="Proteomes" id="UP000239406">
    <property type="component" value="Unassembled WGS sequence"/>
</dbReference>
<dbReference type="SUPFAM" id="SSF55961">
    <property type="entry name" value="Bet v1-like"/>
    <property type="match status" value="1"/>
</dbReference>
<name>A0A2S5T000_9BURK</name>
<evidence type="ECO:0000313" key="8">
    <source>
        <dbReference type="EMBL" id="PPE68290.1"/>
    </source>
</evidence>
<evidence type="ECO:0000259" key="7">
    <source>
        <dbReference type="PROSITE" id="PS51296"/>
    </source>
</evidence>
<sequence length="422" mass="48406">MTYLDERRQERAKQFLRLTECAKGTEMGTLLRKFWHPIELSENVPLNTAIPVKVLGEELTLYRGASGALHLVGGRCSHRRTLLHTGWVVGEEIRCIYHGWQFDATGACTNRPAETDTGMPRTKIPGYPVKEYMGLVFAYLGDDEAPPFELPRKLQAEREGAVIANGMERWDNNWFQQIENSMDAVHVSFVHMALTVGPFGKAVTAAIPELSYEETSAGIRQTARRSNNNVRVSDWTFPNNNHITVPGLTPEDPWLDTFVWMTPNDELNTTRFMIYCLPPEASEVSKMRFRQYFAKYGKYDPAKHHDKLFSMKVWDNPEDTYVGLTAAQDYLSIRGQERLTKREDEILGRSDLGIVTLRKIFWREREDEILGRSDLGIVTLRKIFWRELDLIREGKPTKQWSRLEEPLTLPTQPGEEGQAKAA</sequence>
<organism evidence="8 9">
    <name type="scientific">Caldimonas thermodepolymerans</name>
    <dbReference type="NCBI Taxonomy" id="215580"/>
    <lineage>
        <taxon>Bacteria</taxon>
        <taxon>Pseudomonadati</taxon>
        <taxon>Pseudomonadota</taxon>
        <taxon>Betaproteobacteria</taxon>
        <taxon>Burkholderiales</taxon>
        <taxon>Sphaerotilaceae</taxon>
        <taxon>Caldimonas</taxon>
    </lineage>
</organism>
<keyword evidence="4" id="KW-0408">Iron</keyword>